<dbReference type="EMBL" id="AFQF01001983">
    <property type="protein sequence ID" value="EGU83038.1"/>
    <property type="molecule type" value="Genomic_DNA"/>
</dbReference>
<protein>
    <submittedName>
        <fullName evidence="3">Uncharacterized protein</fullName>
    </submittedName>
</protein>
<dbReference type="GO" id="GO:0016020">
    <property type="term" value="C:membrane"/>
    <property type="evidence" value="ECO:0007669"/>
    <property type="project" value="TreeGrafter"/>
</dbReference>
<evidence type="ECO:0000256" key="2">
    <source>
        <dbReference type="ARBA" id="ARBA00022963"/>
    </source>
</evidence>
<accession>F9FJ71</accession>
<evidence type="ECO:0000256" key="1">
    <source>
        <dbReference type="ARBA" id="ARBA00022801"/>
    </source>
</evidence>
<dbReference type="AlphaFoldDB" id="F9FJ71"/>
<organism evidence="3">
    <name type="scientific">Fusarium oxysporum (strain Fo5176)</name>
    <name type="common">Fusarium vascular wilt</name>
    <dbReference type="NCBI Taxonomy" id="660025"/>
    <lineage>
        <taxon>Eukaryota</taxon>
        <taxon>Fungi</taxon>
        <taxon>Dikarya</taxon>
        <taxon>Ascomycota</taxon>
        <taxon>Pezizomycotina</taxon>
        <taxon>Sordariomycetes</taxon>
        <taxon>Hypocreomycetidae</taxon>
        <taxon>Hypocreales</taxon>
        <taxon>Nectriaceae</taxon>
        <taxon>Fusarium</taxon>
        <taxon>Fusarium oxysporum species complex</taxon>
    </lineage>
</organism>
<name>F9FJ71_FUSOF</name>
<keyword evidence="2" id="KW-0443">Lipid metabolism</keyword>
<evidence type="ECO:0000313" key="3">
    <source>
        <dbReference type="EMBL" id="EGU83038.1"/>
    </source>
</evidence>
<keyword evidence="2" id="KW-0442">Lipid degradation</keyword>
<gene>
    <name evidence="3" type="ORF">FOXB_06450</name>
</gene>
<sequence length="246" mass="28125">MASGIGQNGDLLRSSRLRHMCPTYFHQSYFTRLLLTAARVTITLTLGQLGWNPISIYSVMTYLRGCYGAETALRPVARSCGFQPNYQTARTRRRRRRTHKNTQFTPIFDTTRWLMWGQGLLDTHEYDGCYVSIGTGKASPTNEEAARSSWKMSHIFSPIENLLQAATQGEKDAEAFHDFCELLHDPSIGKYCYHFRFNCDNGLAEIELDEAEKLPVIIRQTQEYLQRATVQADINRCVNVLSSWVP</sequence>
<dbReference type="PANTHER" id="PTHR24185:SF1">
    <property type="entry name" value="CALCIUM-INDEPENDENT PHOSPHOLIPASE A2-GAMMA"/>
    <property type="match status" value="1"/>
</dbReference>
<dbReference type="GO" id="GO:0019369">
    <property type="term" value="P:arachidonate metabolic process"/>
    <property type="evidence" value="ECO:0007669"/>
    <property type="project" value="TreeGrafter"/>
</dbReference>
<dbReference type="PANTHER" id="PTHR24185">
    <property type="entry name" value="CALCIUM-INDEPENDENT PHOSPHOLIPASE A2-GAMMA"/>
    <property type="match status" value="1"/>
</dbReference>
<comment type="caution">
    <text evidence="3">The sequence shown here is derived from an EMBL/GenBank/DDBJ whole genome shotgun (WGS) entry which is preliminary data.</text>
</comment>
<proteinExistence type="predicted"/>
<keyword evidence="1" id="KW-0378">Hydrolase</keyword>
<dbReference type="Gene3D" id="3.40.1090.10">
    <property type="entry name" value="Cytosolic phospholipase A2 catalytic domain"/>
    <property type="match status" value="1"/>
</dbReference>
<reference evidence="3" key="1">
    <citation type="journal article" date="2012" name="Mol. Plant Microbe Interact.">
        <title>A highly conserved effector in Fusarium oxysporum is required for full virulence on Arabidopsis.</title>
        <authorList>
            <person name="Thatcher L.F."/>
            <person name="Gardiner D.M."/>
            <person name="Kazan K."/>
            <person name="Manners J."/>
        </authorList>
    </citation>
    <scope>NUCLEOTIDE SEQUENCE [LARGE SCALE GENOMIC DNA]</scope>
    <source>
        <strain evidence="3">Fo5176</strain>
    </source>
</reference>
<dbReference type="GO" id="GO:0016042">
    <property type="term" value="P:lipid catabolic process"/>
    <property type="evidence" value="ECO:0007669"/>
    <property type="project" value="UniProtKB-KW"/>
</dbReference>
<dbReference type="GO" id="GO:0047499">
    <property type="term" value="F:calcium-independent phospholipase A2 activity"/>
    <property type="evidence" value="ECO:0007669"/>
    <property type="project" value="TreeGrafter"/>
</dbReference>